<proteinExistence type="predicted"/>
<organism evidence="2 3">
    <name type="scientific">Bacteroides thetaiotaomicron</name>
    <dbReference type="NCBI Taxonomy" id="818"/>
    <lineage>
        <taxon>Bacteria</taxon>
        <taxon>Pseudomonadati</taxon>
        <taxon>Bacteroidota</taxon>
        <taxon>Bacteroidia</taxon>
        <taxon>Bacteroidales</taxon>
        <taxon>Bacteroidaceae</taxon>
        <taxon>Bacteroides</taxon>
    </lineage>
</organism>
<evidence type="ECO:0000313" key="3">
    <source>
        <dbReference type="Proteomes" id="UP000460317"/>
    </source>
</evidence>
<feature type="compositionally biased region" description="Basic residues" evidence="1">
    <location>
        <begin position="273"/>
        <end position="292"/>
    </location>
</feature>
<evidence type="ECO:0000313" key="2">
    <source>
        <dbReference type="EMBL" id="KAB4453607.1"/>
    </source>
</evidence>
<dbReference type="AlphaFoldDB" id="A0A7J5JR33"/>
<dbReference type="EMBL" id="WCSB01000005">
    <property type="protein sequence ID" value="KAB4453607.1"/>
    <property type="molecule type" value="Genomic_DNA"/>
</dbReference>
<feature type="compositionally biased region" description="Basic and acidic residues" evidence="1">
    <location>
        <begin position="262"/>
        <end position="272"/>
    </location>
</feature>
<dbReference type="RefSeq" id="WP_130041470.1">
    <property type="nucleotide sequence ID" value="NZ_RCXW01000005.1"/>
</dbReference>
<name>A0A7J5JR33_BACT4</name>
<accession>A0A7J5JR33</accession>
<dbReference type="Proteomes" id="UP000460317">
    <property type="component" value="Unassembled WGS sequence"/>
</dbReference>
<feature type="region of interest" description="Disordered" evidence="1">
    <location>
        <begin position="262"/>
        <end position="292"/>
    </location>
</feature>
<reference evidence="2 3" key="1">
    <citation type="journal article" date="2019" name="Nat. Med.">
        <title>A library of human gut bacterial isolates paired with longitudinal multiomics data enables mechanistic microbiome research.</title>
        <authorList>
            <person name="Poyet M."/>
            <person name="Groussin M."/>
            <person name="Gibbons S.M."/>
            <person name="Avila-Pacheco J."/>
            <person name="Jiang X."/>
            <person name="Kearney S.M."/>
            <person name="Perrotta A.R."/>
            <person name="Berdy B."/>
            <person name="Zhao S."/>
            <person name="Lieberman T.D."/>
            <person name="Swanson P.K."/>
            <person name="Smith M."/>
            <person name="Roesemann S."/>
            <person name="Alexander J.E."/>
            <person name="Rich S.A."/>
            <person name="Livny J."/>
            <person name="Vlamakis H."/>
            <person name="Clish C."/>
            <person name="Bullock K."/>
            <person name="Deik A."/>
            <person name="Scott J."/>
            <person name="Pierce K.A."/>
            <person name="Xavier R.J."/>
            <person name="Alm E.J."/>
        </authorList>
    </citation>
    <scope>NUCLEOTIDE SEQUENCE [LARGE SCALE GENOMIC DNA]</scope>
    <source>
        <strain evidence="2 3">BIOML-A165</strain>
    </source>
</reference>
<evidence type="ECO:0000256" key="1">
    <source>
        <dbReference type="SAM" id="MobiDB-lite"/>
    </source>
</evidence>
<protein>
    <submittedName>
        <fullName evidence="2">Uncharacterized protein</fullName>
    </submittedName>
</protein>
<comment type="caution">
    <text evidence="2">The sequence shown here is derived from an EMBL/GenBank/DDBJ whole genome shotgun (WGS) entry which is preliminary data.</text>
</comment>
<sequence length="292" mass="33826">MLMELINNTFIPENEIPRSRRDAGRKAFLQTFRNLFTNRNPFRKFMDAYRFNTIRWSASNLHEPSWGKRIGLFLQTRNPVAILRDEYLNNRSSLLNKWEVSNLNRIQTELVRIGRMPLQDRDRNTFKSLGCIAKKIKQLQGYEGCPDMSHEKQLLATYRYILSSPFDRKFGGLPPDEICGMLCQNGLSEPNLPYQNYEGILQGRETVMYELAARKNGEKYLQPADLVKLDAGMTGFSMDLISRFPARETSVPNLAEGIQASEKKEKLSVSKEPKKKVRVRKEKIKTKSVKIK</sequence>
<gene>
    <name evidence="2" type="ORF">GAN93_07735</name>
</gene>